<accession>A0AB35U8N1</accession>
<dbReference type="Pfam" id="PF14903">
    <property type="entry name" value="WG_beta_rep"/>
    <property type="match status" value="1"/>
</dbReference>
<comment type="caution">
    <text evidence="3">The sequence shown here is derived from an EMBL/GenBank/DDBJ whole genome shotgun (WGS) entry which is preliminary data.</text>
</comment>
<evidence type="ECO:0000313" key="3">
    <source>
        <dbReference type="EMBL" id="MDX8420572.1"/>
    </source>
</evidence>
<name>A0AB35U8N1_9FIRM</name>
<dbReference type="InterPro" id="IPR032774">
    <property type="entry name" value="WG_beta_rep"/>
</dbReference>
<feature type="transmembrane region" description="Helical" evidence="2">
    <location>
        <begin position="27"/>
        <end position="48"/>
    </location>
</feature>
<organism evidence="3 4">
    <name type="scientific">Grylomicrobium aquisgranensis</name>
    <dbReference type="NCBI Taxonomy" id="2926318"/>
    <lineage>
        <taxon>Bacteria</taxon>
        <taxon>Bacillati</taxon>
        <taxon>Bacillota</taxon>
        <taxon>Erysipelotrichia</taxon>
        <taxon>Erysipelotrichales</taxon>
        <taxon>Erysipelotrichaceae</taxon>
        <taxon>Grylomicrobium</taxon>
    </lineage>
</organism>
<sequence>MKNRNKDERDTEEIPVINEEPKKKHGYGPAIAVLVIVVAIAGVSGYIFKKKNDASPAPTVSAVSTASASPTASANLYWIVEPGMAMDDLMILTTSTYSDSSDTSSWEKTGMPVNWDDGMKDAYATPFVGISRYGALAVQDFDGNEVFQANVTFDQDKISYDAVDHCFIYRDGDTVYRISRDFSTLSEFTPSSSKALKDIGFVMLDDKLVYVEHGKDGKTASIVSDKTYDASGHRAIVSVVDSSFAMTGYKILDESGNALADGPSGMVVKDSFVNGYYAVEEKSQDGSSLLTDKDGLMAIVRADTGEAMTSYIYQDVLYFEDGYCPVKRDDKWGFIDETGKEVIPCEFDAVSYTVNSHAYVCHDGQWGILNLDALKSNAFVTMDDLFPSAVQESVSGTVTVLADNLNVREKPSSAANAVDLVYKDESYPFDAMMENGGYTWYRIGENEWIADKDGEYLKVEKNEG</sequence>
<proteinExistence type="predicted"/>
<gene>
    <name evidence="3" type="ORF">MOZ60_10795</name>
</gene>
<keyword evidence="2" id="KW-1133">Transmembrane helix</keyword>
<evidence type="ECO:0000313" key="4">
    <source>
        <dbReference type="Proteomes" id="UP001286174"/>
    </source>
</evidence>
<dbReference type="Proteomes" id="UP001286174">
    <property type="component" value="Unassembled WGS sequence"/>
</dbReference>
<dbReference type="RefSeq" id="WP_370596693.1">
    <property type="nucleotide sequence ID" value="NZ_JALBUR010000049.1"/>
</dbReference>
<evidence type="ECO:0000256" key="1">
    <source>
        <dbReference type="SAM" id="MobiDB-lite"/>
    </source>
</evidence>
<keyword evidence="2" id="KW-0472">Membrane</keyword>
<protein>
    <submittedName>
        <fullName evidence="3">WG repeat-containing protein</fullName>
    </submittedName>
</protein>
<evidence type="ECO:0000256" key="2">
    <source>
        <dbReference type="SAM" id="Phobius"/>
    </source>
</evidence>
<feature type="region of interest" description="Disordered" evidence="1">
    <location>
        <begin position="1"/>
        <end position="21"/>
    </location>
</feature>
<dbReference type="AlphaFoldDB" id="A0AB35U8N1"/>
<keyword evidence="4" id="KW-1185">Reference proteome</keyword>
<keyword evidence="2" id="KW-0812">Transmembrane</keyword>
<dbReference type="EMBL" id="JALBUR010000049">
    <property type="protein sequence ID" value="MDX8420572.1"/>
    <property type="molecule type" value="Genomic_DNA"/>
</dbReference>
<reference evidence="3 4" key="1">
    <citation type="submission" date="2022-03" db="EMBL/GenBank/DDBJ databases">
        <title>Novel taxa within the pig intestine.</title>
        <authorList>
            <person name="Wylensek D."/>
            <person name="Bishof K."/>
            <person name="Afrizal A."/>
            <person name="Clavel T."/>
        </authorList>
    </citation>
    <scope>NUCLEOTIDE SEQUENCE [LARGE SCALE GENOMIC DNA]</scope>
    <source>
        <strain evidence="3 4">CLA-KB-P133</strain>
    </source>
</reference>